<comment type="caution">
    <text evidence="1">The sequence shown here is derived from an EMBL/GenBank/DDBJ whole genome shotgun (WGS) entry which is preliminary data.</text>
</comment>
<reference evidence="1 2" key="1">
    <citation type="submission" date="2024-09" db="EMBL/GenBank/DDBJ databases">
        <title>Chromosome-scale assembly of Riccia sorocarpa.</title>
        <authorList>
            <person name="Paukszto L."/>
        </authorList>
    </citation>
    <scope>NUCLEOTIDE SEQUENCE [LARGE SCALE GENOMIC DNA]</scope>
    <source>
        <strain evidence="1">LP-2024</strain>
        <tissue evidence="1">Aerial parts of the thallus</tissue>
    </source>
</reference>
<accession>A0ABD3HNJ6</accession>
<name>A0ABD3HNJ6_9MARC</name>
<organism evidence="1 2">
    <name type="scientific">Riccia sorocarpa</name>
    <dbReference type="NCBI Taxonomy" id="122646"/>
    <lineage>
        <taxon>Eukaryota</taxon>
        <taxon>Viridiplantae</taxon>
        <taxon>Streptophyta</taxon>
        <taxon>Embryophyta</taxon>
        <taxon>Marchantiophyta</taxon>
        <taxon>Marchantiopsida</taxon>
        <taxon>Marchantiidae</taxon>
        <taxon>Marchantiales</taxon>
        <taxon>Ricciaceae</taxon>
        <taxon>Riccia</taxon>
    </lineage>
</organism>
<evidence type="ECO:0000313" key="2">
    <source>
        <dbReference type="Proteomes" id="UP001633002"/>
    </source>
</evidence>
<evidence type="ECO:0000313" key="1">
    <source>
        <dbReference type="EMBL" id="KAL3691706.1"/>
    </source>
</evidence>
<proteinExistence type="predicted"/>
<dbReference type="Proteomes" id="UP001633002">
    <property type="component" value="Unassembled WGS sequence"/>
</dbReference>
<keyword evidence="2" id="KW-1185">Reference proteome</keyword>
<dbReference type="AlphaFoldDB" id="A0ABD3HNJ6"/>
<gene>
    <name evidence="1" type="ORF">R1sor_005357</name>
</gene>
<protein>
    <submittedName>
        <fullName evidence="1">Uncharacterized protein</fullName>
    </submittedName>
</protein>
<sequence>MRDNLPVYQVQDNYGDRWVPPHGRSMWKRSNPDSDTNFKVVLPPRQNPPVVPIQRLHSKQGEVLGFIKNYIKYKEEMLETTDPSSSHHMDDTCLVDYWKKVSEILGKDLTVAGGNTLVEGFWPITDYGSGHRATTGSTPSNDALALVLHAEMEAEIEERNINKIPIQWWRPKHASSKASDEDRYAQCIQRDVVWEIDPGYTGRHWVDADSCVYAWKSRAKKDKAFSLSVKGFVSRSSSALTVSSLDSDKAIGSSLDPPFDE</sequence>
<dbReference type="EMBL" id="JBJQOH010000003">
    <property type="protein sequence ID" value="KAL3691706.1"/>
    <property type="molecule type" value="Genomic_DNA"/>
</dbReference>